<feature type="domain" description="DUF1990" evidence="1">
    <location>
        <begin position="44"/>
        <end position="202"/>
    </location>
</feature>
<comment type="caution">
    <text evidence="2">The sequence shown here is derived from an EMBL/GenBank/DDBJ whole genome shotgun (WGS) entry which is preliminary data.</text>
</comment>
<name>A0A4R5AA36_9ACTN</name>
<dbReference type="EMBL" id="SMLB01000020">
    <property type="protein sequence ID" value="TDD68505.1"/>
    <property type="molecule type" value="Genomic_DNA"/>
</dbReference>
<organism evidence="2 3">
    <name type="scientific">Jiangella aurantiaca</name>
    <dbReference type="NCBI Taxonomy" id="2530373"/>
    <lineage>
        <taxon>Bacteria</taxon>
        <taxon>Bacillati</taxon>
        <taxon>Actinomycetota</taxon>
        <taxon>Actinomycetes</taxon>
        <taxon>Jiangellales</taxon>
        <taxon>Jiangellaceae</taxon>
        <taxon>Jiangella</taxon>
    </lineage>
</organism>
<dbReference type="InterPro" id="IPR014457">
    <property type="entry name" value="UCP010260"/>
</dbReference>
<proteinExistence type="predicted"/>
<accession>A0A4R5AA36</accession>
<protein>
    <submittedName>
        <fullName evidence="2">DUF1990 domain-containing protein</fullName>
    </submittedName>
</protein>
<dbReference type="Proteomes" id="UP000295217">
    <property type="component" value="Unassembled WGS sequence"/>
</dbReference>
<evidence type="ECO:0000313" key="2">
    <source>
        <dbReference type="EMBL" id="TDD68505.1"/>
    </source>
</evidence>
<evidence type="ECO:0000313" key="3">
    <source>
        <dbReference type="Proteomes" id="UP000295217"/>
    </source>
</evidence>
<dbReference type="AlphaFoldDB" id="A0A4R5AA36"/>
<dbReference type="PANTHER" id="PTHR34202:SF1">
    <property type="entry name" value="UPF0548 PROTEIN"/>
    <property type="match status" value="1"/>
</dbReference>
<keyword evidence="3" id="KW-1185">Reference proteome</keyword>
<sequence length="212" mass="22992">MPTRHAPARDCDMPGSPSLVELTARLGPRGRPWPVAESPVMSFTYPEVGATADGGPLPPGYHHARVRERVGHGRAAFAAVVEGVVTFDLHRSIGLRVTTSQPRAAAGVRVTSTLGLGPVRLLRIPCKVVWVLDEDRRGGYAYGTLPGHPERGEESFVVELDDHDDVWFTVTAFSRAAAWYARLGGPLTRAAQAIATRRYVAAARRIAERAPR</sequence>
<dbReference type="PANTHER" id="PTHR34202">
    <property type="entry name" value="UPF0548 PROTEIN"/>
    <property type="match status" value="1"/>
</dbReference>
<evidence type="ECO:0000259" key="1">
    <source>
        <dbReference type="Pfam" id="PF09348"/>
    </source>
</evidence>
<dbReference type="Pfam" id="PF09348">
    <property type="entry name" value="DUF1990"/>
    <property type="match status" value="1"/>
</dbReference>
<dbReference type="OrthoDB" id="120660at2"/>
<gene>
    <name evidence="2" type="ORF">E1262_15915</name>
</gene>
<dbReference type="InterPro" id="IPR018960">
    <property type="entry name" value="DUF1990"/>
</dbReference>
<reference evidence="2 3" key="1">
    <citation type="submission" date="2019-02" db="EMBL/GenBank/DDBJ databases">
        <title>Draft genome sequences of novel Actinobacteria.</title>
        <authorList>
            <person name="Sahin N."/>
            <person name="Ay H."/>
            <person name="Saygin H."/>
        </authorList>
    </citation>
    <scope>NUCLEOTIDE SEQUENCE [LARGE SCALE GENOMIC DNA]</scope>
    <source>
        <strain evidence="2 3">8K307</strain>
    </source>
</reference>
<dbReference type="PIRSF" id="PIRSF010260">
    <property type="entry name" value="UCP010260"/>
    <property type="match status" value="1"/>
</dbReference>